<feature type="signal peptide" evidence="2">
    <location>
        <begin position="1"/>
        <end position="26"/>
    </location>
</feature>
<proteinExistence type="predicted"/>
<keyword evidence="4" id="KW-1185">Reference proteome</keyword>
<evidence type="ECO:0000256" key="1">
    <source>
        <dbReference type="SAM" id="MobiDB-lite"/>
    </source>
</evidence>
<dbReference type="AlphaFoldDB" id="A0AAN8EBW1"/>
<evidence type="ECO:0000256" key="2">
    <source>
        <dbReference type="SAM" id="SignalP"/>
    </source>
</evidence>
<accession>A0AAN8EBW1</accession>
<sequence length="163" mass="16955">MFHSALQCAPGLLCAILLCMLGTTEANEIGDKITASQKSLDAAHTASVQASFDSISRAQQRSSDYNEIVSNVDDARSKAETLAKAANQNWQLSDDPSKNVFTFNPRSAPVGTATFTSIIGATGYNAASFETSVRRTAPLPPAPAVSTLSPGTAPSSIPPGVPE</sequence>
<gene>
    <name evidence="3" type="ORF">OHC33_007509</name>
</gene>
<feature type="chain" id="PRO_5042943609" evidence="2">
    <location>
        <begin position="27"/>
        <end position="163"/>
    </location>
</feature>
<dbReference type="Proteomes" id="UP001316803">
    <property type="component" value="Unassembled WGS sequence"/>
</dbReference>
<organism evidence="3 4">
    <name type="scientific">Knufia fluminis</name>
    <dbReference type="NCBI Taxonomy" id="191047"/>
    <lineage>
        <taxon>Eukaryota</taxon>
        <taxon>Fungi</taxon>
        <taxon>Dikarya</taxon>
        <taxon>Ascomycota</taxon>
        <taxon>Pezizomycotina</taxon>
        <taxon>Eurotiomycetes</taxon>
        <taxon>Chaetothyriomycetidae</taxon>
        <taxon>Chaetothyriales</taxon>
        <taxon>Trichomeriaceae</taxon>
        <taxon>Knufia</taxon>
    </lineage>
</organism>
<reference evidence="3 4" key="1">
    <citation type="submission" date="2022-12" db="EMBL/GenBank/DDBJ databases">
        <title>Genomic features and morphological characterization of a novel Knufia sp. strain isolated from spacecraft assembly facility.</title>
        <authorList>
            <person name="Teixeira M."/>
            <person name="Chander A.M."/>
            <person name="Stajich J.E."/>
            <person name="Venkateswaran K."/>
        </authorList>
    </citation>
    <scope>NUCLEOTIDE SEQUENCE [LARGE SCALE GENOMIC DNA]</scope>
    <source>
        <strain evidence="3 4">FJI-L2-BK-P2</strain>
    </source>
</reference>
<name>A0AAN8EBW1_9EURO</name>
<comment type="caution">
    <text evidence="3">The sequence shown here is derived from an EMBL/GenBank/DDBJ whole genome shotgun (WGS) entry which is preliminary data.</text>
</comment>
<dbReference type="EMBL" id="JAKLMC020000020">
    <property type="protein sequence ID" value="KAK5951453.1"/>
    <property type="molecule type" value="Genomic_DNA"/>
</dbReference>
<evidence type="ECO:0000313" key="3">
    <source>
        <dbReference type="EMBL" id="KAK5951453.1"/>
    </source>
</evidence>
<feature type="region of interest" description="Disordered" evidence="1">
    <location>
        <begin position="136"/>
        <end position="163"/>
    </location>
</feature>
<feature type="compositionally biased region" description="Polar residues" evidence="1">
    <location>
        <begin position="146"/>
        <end position="155"/>
    </location>
</feature>
<evidence type="ECO:0000313" key="4">
    <source>
        <dbReference type="Proteomes" id="UP001316803"/>
    </source>
</evidence>
<protein>
    <submittedName>
        <fullName evidence="3">Uncharacterized protein</fullName>
    </submittedName>
</protein>
<keyword evidence="2" id="KW-0732">Signal</keyword>